<dbReference type="SUPFAM" id="SSF103473">
    <property type="entry name" value="MFS general substrate transporter"/>
    <property type="match status" value="1"/>
</dbReference>
<dbReference type="PANTHER" id="PTHR42718:SF42">
    <property type="entry name" value="EXPORT PROTEIN"/>
    <property type="match status" value="1"/>
</dbReference>
<evidence type="ECO:0000256" key="2">
    <source>
        <dbReference type="ARBA" id="ARBA00022692"/>
    </source>
</evidence>
<dbReference type="Proteomes" id="UP000516057">
    <property type="component" value="Chromosome"/>
</dbReference>
<dbReference type="PROSITE" id="PS50850">
    <property type="entry name" value="MFS"/>
    <property type="match status" value="1"/>
</dbReference>
<evidence type="ECO:0000313" key="8">
    <source>
        <dbReference type="Proteomes" id="UP000516057"/>
    </source>
</evidence>
<keyword evidence="3 5" id="KW-1133">Transmembrane helix</keyword>
<proteinExistence type="predicted"/>
<dbReference type="PANTHER" id="PTHR42718">
    <property type="entry name" value="MAJOR FACILITATOR SUPERFAMILY MULTIDRUG TRANSPORTER MFSC"/>
    <property type="match status" value="1"/>
</dbReference>
<dbReference type="Gene3D" id="1.20.1250.20">
    <property type="entry name" value="MFS general substrate transporter like domains"/>
    <property type="match status" value="1"/>
</dbReference>
<evidence type="ECO:0000256" key="5">
    <source>
        <dbReference type="SAM" id="Phobius"/>
    </source>
</evidence>
<evidence type="ECO:0000256" key="4">
    <source>
        <dbReference type="ARBA" id="ARBA00023136"/>
    </source>
</evidence>
<accession>A0A7H0HCR7</accession>
<sequence length="104" mass="9711">MFGPTLLLGTGLGMVILAATHAVTAGVPVQDAGLASGLANTARQLGGAVGVAALATLAGAVAQAQPAAHGAQAALLAGSQAAFFAAAGLALLCGLVSLRLGPQA</sequence>
<dbReference type="GO" id="GO:0016020">
    <property type="term" value="C:membrane"/>
    <property type="evidence" value="ECO:0007669"/>
    <property type="project" value="UniProtKB-SubCell"/>
</dbReference>
<name>A0A7H0HCR7_9BURK</name>
<evidence type="ECO:0000313" key="7">
    <source>
        <dbReference type="EMBL" id="QNP58333.1"/>
    </source>
</evidence>
<feature type="transmembrane region" description="Helical" evidence="5">
    <location>
        <begin position="74"/>
        <end position="98"/>
    </location>
</feature>
<reference evidence="7 8" key="1">
    <citation type="submission" date="2020-08" db="EMBL/GenBank/DDBJ databases">
        <title>Genome sequence of Acidovorax monticola KACC 19171T.</title>
        <authorList>
            <person name="Hyun D.-W."/>
            <person name="Bae J.-W."/>
        </authorList>
    </citation>
    <scope>NUCLEOTIDE SEQUENCE [LARGE SCALE GENOMIC DNA]</scope>
    <source>
        <strain evidence="7 8">KACC 19171</strain>
    </source>
</reference>
<dbReference type="AlphaFoldDB" id="A0A7H0HCR7"/>
<keyword evidence="2 5" id="KW-0812">Transmembrane</keyword>
<dbReference type="InterPro" id="IPR020846">
    <property type="entry name" value="MFS_dom"/>
</dbReference>
<dbReference type="InterPro" id="IPR036259">
    <property type="entry name" value="MFS_trans_sf"/>
</dbReference>
<evidence type="ECO:0000256" key="1">
    <source>
        <dbReference type="ARBA" id="ARBA00004141"/>
    </source>
</evidence>
<keyword evidence="4 5" id="KW-0472">Membrane</keyword>
<evidence type="ECO:0000256" key="3">
    <source>
        <dbReference type="ARBA" id="ARBA00022989"/>
    </source>
</evidence>
<keyword evidence="8" id="KW-1185">Reference proteome</keyword>
<organism evidence="7 8">
    <name type="scientific">Paenacidovorax monticola</name>
    <dbReference type="NCBI Taxonomy" id="1926868"/>
    <lineage>
        <taxon>Bacteria</taxon>
        <taxon>Pseudomonadati</taxon>
        <taxon>Pseudomonadota</taxon>
        <taxon>Betaproteobacteria</taxon>
        <taxon>Burkholderiales</taxon>
        <taxon>Comamonadaceae</taxon>
        <taxon>Paenacidovorax</taxon>
    </lineage>
</organism>
<dbReference type="GO" id="GO:0022857">
    <property type="term" value="F:transmembrane transporter activity"/>
    <property type="evidence" value="ECO:0007669"/>
    <property type="project" value="InterPro"/>
</dbReference>
<evidence type="ECO:0000259" key="6">
    <source>
        <dbReference type="PROSITE" id="PS50850"/>
    </source>
</evidence>
<dbReference type="EMBL" id="CP060790">
    <property type="protein sequence ID" value="QNP58333.1"/>
    <property type="molecule type" value="Genomic_DNA"/>
</dbReference>
<dbReference type="RefSeq" id="WP_187735321.1">
    <property type="nucleotide sequence ID" value="NZ_CP060790.1"/>
</dbReference>
<comment type="subcellular location">
    <subcellularLocation>
        <location evidence="1">Membrane</location>
        <topology evidence="1">Multi-pass membrane protein</topology>
    </subcellularLocation>
</comment>
<dbReference type="KEGG" id="amon:H9L24_14940"/>
<feature type="transmembrane region" description="Helical" evidence="5">
    <location>
        <begin position="41"/>
        <end position="62"/>
    </location>
</feature>
<feature type="domain" description="Major facilitator superfamily (MFS) profile" evidence="6">
    <location>
        <begin position="1"/>
        <end position="104"/>
    </location>
</feature>
<gene>
    <name evidence="7" type="ORF">H9L24_14940</name>
</gene>
<protein>
    <recommendedName>
        <fullName evidence="6">Major facilitator superfamily (MFS) profile domain-containing protein</fullName>
    </recommendedName>
</protein>